<accession>A0A6A5KBH4</accession>
<comment type="similarity">
    <text evidence="1">Belongs to the GST superfamily. Kappa family.</text>
</comment>
<evidence type="ECO:0000313" key="8">
    <source>
        <dbReference type="EMBL" id="KAF1833809.1"/>
    </source>
</evidence>
<dbReference type="EMBL" id="ML975312">
    <property type="protein sequence ID" value="KAF1833809.1"/>
    <property type="molecule type" value="Genomic_DNA"/>
</dbReference>
<evidence type="ECO:0000256" key="1">
    <source>
        <dbReference type="ARBA" id="ARBA00006494"/>
    </source>
</evidence>
<keyword evidence="3" id="KW-0808">Transferase</keyword>
<dbReference type="InterPro" id="IPR051924">
    <property type="entry name" value="GST_Kappa/NadH"/>
</dbReference>
<dbReference type="PANTHER" id="PTHR42943:SF13">
    <property type="entry name" value="GLUTATHIONE S-TRANSFERASE KAPPA-RELATED"/>
    <property type="match status" value="1"/>
</dbReference>
<evidence type="ECO:0000256" key="5">
    <source>
        <dbReference type="ARBA" id="ARBA00073833"/>
    </source>
</evidence>
<dbReference type="GO" id="GO:0005739">
    <property type="term" value="C:mitochondrion"/>
    <property type="evidence" value="ECO:0007669"/>
    <property type="project" value="TreeGrafter"/>
</dbReference>
<dbReference type="GO" id="GO:0006749">
    <property type="term" value="P:glutathione metabolic process"/>
    <property type="evidence" value="ECO:0007669"/>
    <property type="project" value="TreeGrafter"/>
</dbReference>
<protein>
    <recommendedName>
        <fullName evidence="5">Glutathione S-transferase kappa 1</fullName>
        <ecNumber evidence="2">2.5.1.18</ecNumber>
    </recommendedName>
    <alternativeName>
        <fullName evidence="6">GST class-kappa</fullName>
    </alternativeName>
</protein>
<dbReference type="EC" id="2.5.1.18" evidence="2"/>
<evidence type="ECO:0000256" key="2">
    <source>
        <dbReference type="ARBA" id="ARBA00012452"/>
    </source>
</evidence>
<dbReference type="Pfam" id="PF01323">
    <property type="entry name" value="DSBA"/>
    <property type="match status" value="1"/>
</dbReference>
<dbReference type="InterPro" id="IPR001853">
    <property type="entry name" value="DSBA-like_thioredoxin_dom"/>
</dbReference>
<dbReference type="OrthoDB" id="4664297at2759"/>
<evidence type="ECO:0000259" key="7">
    <source>
        <dbReference type="Pfam" id="PF01323"/>
    </source>
</evidence>
<dbReference type="AlphaFoldDB" id="A0A6A5KBH4"/>
<name>A0A6A5KBH4_9PLEO</name>
<dbReference type="GO" id="GO:0005777">
    <property type="term" value="C:peroxisome"/>
    <property type="evidence" value="ECO:0007669"/>
    <property type="project" value="TreeGrafter"/>
</dbReference>
<dbReference type="PANTHER" id="PTHR42943">
    <property type="entry name" value="GLUTATHIONE S-TRANSFERASE KAPPA"/>
    <property type="match status" value="1"/>
</dbReference>
<reference evidence="8" key="1">
    <citation type="submission" date="2020-01" db="EMBL/GenBank/DDBJ databases">
        <authorList>
            <consortium name="DOE Joint Genome Institute"/>
            <person name="Haridas S."/>
            <person name="Albert R."/>
            <person name="Binder M."/>
            <person name="Bloem J."/>
            <person name="Labutti K."/>
            <person name="Salamov A."/>
            <person name="Andreopoulos B."/>
            <person name="Baker S.E."/>
            <person name="Barry K."/>
            <person name="Bills G."/>
            <person name="Bluhm B.H."/>
            <person name="Cannon C."/>
            <person name="Castanera R."/>
            <person name="Culley D.E."/>
            <person name="Daum C."/>
            <person name="Ezra D."/>
            <person name="Gonzalez J.B."/>
            <person name="Henrissat B."/>
            <person name="Kuo A."/>
            <person name="Liang C."/>
            <person name="Lipzen A."/>
            <person name="Lutzoni F."/>
            <person name="Magnuson J."/>
            <person name="Mondo S."/>
            <person name="Nolan M."/>
            <person name="Ohm R."/>
            <person name="Pangilinan J."/>
            <person name="Park H.-J."/>
            <person name="Ramirez L."/>
            <person name="Alfaro M."/>
            <person name="Sun H."/>
            <person name="Tritt A."/>
            <person name="Yoshinaga Y."/>
            <person name="Zwiers L.-H."/>
            <person name="Turgeon B.G."/>
            <person name="Goodwin S.B."/>
            <person name="Spatafora J.W."/>
            <person name="Crous P.W."/>
            <person name="Grigoriev I.V."/>
        </authorList>
    </citation>
    <scope>NUCLEOTIDE SEQUENCE</scope>
    <source>
        <strain evidence="8">P77</strain>
    </source>
</reference>
<evidence type="ECO:0000256" key="4">
    <source>
        <dbReference type="ARBA" id="ARBA00047960"/>
    </source>
</evidence>
<evidence type="ECO:0000256" key="3">
    <source>
        <dbReference type="ARBA" id="ARBA00022679"/>
    </source>
</evidence>
<comment type="catalytic activity">
    <reaction evidence="4">
        <text>RX + glutathione = an S-substituted glutathione + a halide anion + H(+)</text>
        <dbReference type="Rhea" id="RHEA:16437"/>
        <dbReference type="ChEBI" id="CHEBI:15378"/>
        <dbReference type="ChEBI" id="CHEBI:16042"/>
        <dbReference type="ChEBI" id="CHEBI:17792"/>
        <dbReference type="ChEBI" id="CHEBI:57925"/>
        <dbReference type="ChEBI" id="CHEBI:90779"/>
        <dbReference type="EC" id="2.5.1.18"/>
    </reaction>
</comment>
<dbReference type="SUPFAM" id="SSF52833">
    <property type="entry name" value="Thioredoxin-like"/>
    <property type="match status" value="1"/>
</dbReference>
<proteinExistence type="inferred from homology"/>
<dbReference type="GO" id="GO:0004602">
    <property type="term" value="F:glutathione peroxidase activity"/>
    <property type="evidence" value="ECO:0007669"/>
    <property type="project" value="TreeGrafter"/>
</dbReference>
<dbReference type="FunFam" id="3.40.30.10:FF:000096">
    <property type="entry name" value="Glutathione S-transferase kappa"/>
    <property type="match status" value="1"/>
</dbReference>
<sequence>MSSKITCYLDCVSPYSYFALLYLERNRDILEAHDVEIDIVPVFLGGINVGSGNKPPWTLEAKAHYSKYDSARAKRYFGVPNIQTPSFFPILSLLPQRALGFVKEAHREQFISVFLDIYQAMWENGKDVSKPEVLAEVLGQRLKPDEARQVMEQASSAPYKQRLNDNTREALDRGAFGCPWYWVRNSKGEEEPFFGSDRYVPSPHTFLPRPLPCSYIGFAAEEEGWFATGRSVSRLAAVAERGARLRGRWEKRTMKHGERSSRDVRHANRLSTSQVPLHVGVSRLTMEGRCAAAAG</sequence>
<dbReference type="Gene3D" id="3.40.30.10">
    <property type="entry name" value="Glutaredoxin"/>
    <property type="match status" value="1"/>
</dbReference>
<feature type="domain" description="DSBA-like thioredoxin" evidence="7">
    <location>
        <begin position="5"/>
        <end position="198"/>
    </location>
</feature>
<evidence type="ECO:0000313" key="9">
    <source>
        <dbReference type="Proteomes" id="UP000800040"/>
    </source>
</evidence>
<gene>
    <name evidence="8" type="ORF">BDW02DRAFT_499827</name>
</gene>
<dbReference type="InterPro" id="IPR036249">
    <property type="entry name" value="Thioredoxin-like_sf"/>
</dbReference>
<organism evidence="8 9">
    <name type="scientific">Decorospora gaudefroyi</name>
    <dbReference type="NCBI Taxonomy" id="184978"/>
    <lineage>
        <taxon>Eukaryota</taxon>
        <taxon>Fungi</taxon>
        <taxon>Dikarya</taxon>
        <taxon>Ascomycota</taxon>
        <taxon>Pezizomycotina</taxon>
        <taxon>Dothideomycetes</taxon>
        <taxon>Pleosporomycetidae</taxon>
        <taxon>Pleosporales</taxon>
        <taxon>Pleosporineae</taxon>
        <taxon>Pleosporaceae</taxon>
        <taxon>Decorospora</taxon>
    </lineage>
</organism>
<keyword evidence="9" id="KW-1185">Reference proteome</keyword>
<dbReference type="Proteomes" id="UP000800040">
    <property type="component" value="Unassembled WGS sequence"/>
</dbReference>
<evidence type="ECO:0000256" key="6">
    <source>
        <dbReference type="ARBA" id="ARBA00083519"/>
    </source>
</evidence>
<dbReference type="GO" id="GO:0004364">
    <property type="term" value="F:glutathione transferase activity"/>
    <property type="evidence" value="ECO:0007669"/>
    <property type="project" value="UniProtKB-EC"/>
</dbReference>